<dbReference type="Proteomes" id="UP001446871">
    <property type="component" value="Unassembled WGS sequence"/>
</dbReference>
<reference evidence="2 3" key="1">
    <citation type="submission" date="2023-01" db="EMBL/GenBank/DDBJ databases">
        <title>Analysis of 21 Apiospora genomes using comparative genomics revels a genus with tremendous synthesis potential of carbohydrate active enzymes and secondary metabolites.</title>
        <authorList>
            <person name="Sorensen T."/>
        </authorList>
    </citation>
    <scope>NUCLEOTIDE SEQUENCE [LARGE SCALE GENOMIC DNA]</scope>
    <source>
        <strain evidence="2 3">CBS 83171</strain>
    </source>
</reference>
<keyword evidence="1" id="KW-0175">Coiled coil</keyword>
<proteinExistence type="predicted"/>
<organism evidence="2 3">
    <name type="scientific">Apiospora saccharicola</name>
    <dbReference type="NCBI Taxonomy" id="335842"/>
    <lineage>
        <taxon>Eukaryota</taxon>
        <taxon>Fungi</taxon>
        <taxon>Dikarya</taxon>
        <taxon>Ascomycota</taxon>
        <taxon>Pezizomycotina</taxon>
        <taxon>Sordariomycetes</taxon>
        <taxon>Xylariomycetidae</taxon>
        <taxon>Amphisphaeriales</taxon>
        <taxon>Apiosporaceae</taxon>
        <taxon>Apiospora</taxon>
    </lineage>
</organism>
<evidence type="ECO:0000256" key="1">
    <source>
        <dbReference type="SAM" id="Coils"/>
    </source>
</evidence>
<dbReference type="EMBL" id="JAQQWM010000005">
    <property type="protein sequence ID" value="KAK8063248.1"/>
    <property type="molecule type" value="Genomic_DNA"/>
</dbReference>
<accession>A0ABR1UWD6</accession>
<name>A0ABR1UWD6_9PEZI</name>
<keyword evidence="3" id="KW-1185">Reference proteome</keyword>
<comment type="caution">
    <text evidence="2">The sequence shown here is derived from an EMBL/GenBank/DDBJ whole genome shotgun (WGS) entry which is preliminary data.</text>
</comment>
<sequence>MCYFQQTRWSCGWWKWGHFKQQCPKEYRTGETCGMKLVYETTFEEDRCKICKDIDKKQRKYTKLQSDIYRWQREGNRSATIERAERDIMDVETAIQGLEQQHYQRVHETL</sequence>
<gene>
    <name evidence="2" type="ORF">PG996_007900</name>
</gene>
<evidence type="ECO:0000313" key="2">
    <source>
        <dbReference type="EMBL" id="KAK8063248.1"/>
    </source>
</evidence>
<protein>
    <submittedName>
        <fullName evidence="2">Uncharacterized protein</fullName>
    </submittedName>
</protein>
<feature type="coiled-coil region" evidence="1">
    <location>
        <begin position="54"/>
        <end position="101"/>
    </location>
</feature>
<evidence type="ECO:0000313" key="3">
    <source>
        <dbReference type="Proteomes" id="UP001446871"/>
    </source>
</evidence>